<dbReference type="InterPro" id="IPR016035">
    <property type="entry name" value="Acyl_Trfase/lysoPLipase"/>
</dbReference>
<dbReference type="SUPFAM" id="SSF52151">
    <property type="entry name" value="FabD/lysophospholipase-like"/>
    <property type="match status" value="1"/>
</dbReference>
<gene>
    <name evidence="3" type="ORF">A2765_06160</name>
</gene>
<feature type="domain" description="PNPLA" evidence="2">
    <location>
        <begin position="40"/>
        <end position="199"/>
    </location>
</feature>
<sequence length="322" mass="36210">MTLRVYGNFDVIRDWSREVEDPGAKDPDRLRLVFETQGGSGGILGVAMKRAAHEYGLGPQHVDISIGASAGAVNQSVFCAGQAGDPTTHDMYLHMAEKTREAGKDRIKRAALKPYLIDILRGKVLSHVRLKHEMIPRGPDLRIVVSSLKGKLDLRPVRTQTDLFEALSATIAVPGFFPSQMIDGVERVDGACAHPCPIGKVLFEVVKSGKKADIIVFGNRTHPDNYPLAEQLFFPWYVQWKLRKYPKELRKSTIEIDQRMRRVIRTAIRREHDGKDAMFRIYVVTPSPAIAVDPLETDIEWMNYASGQVFDDTCRLLDTTLR</sequence>
<dbReference type="EMBL" id="MFLA01000047">
    <property type="protein sequence ID" value="OGG57693.1"/>
    <property type="molecule type" value="Genomic_DNA"/>
</dbReference>
<keyword evidence="1" id="KW-0443">Lipid metabolism</keyword>
<dbReference type="Gene3D" id="3.40.1090.10">
    <property type="entry name" value="Cytosolic phospholipase A2 catalytic domain"/>
    <property type="match status" value="1"/>
</dbReference>
<evidence type="ECO:0000256" key="1">
    <source>
        <dbReference type="ARBA" id="ARBA00023098"/>
    </source>
</evidence>
<dbReference type="AlphaFoldDB" id="A0A1F6D8B2"/>
<protein>
    <recommendedName>
        <fullName evidence="2">PNPLA domain-containing protein</fullName>
    </recommendedName>
</protein>
<dbReference type="GO" id="GO:0006629">
    <property type="term" value="P:lipid metabolic process"/>
    <property type="evidence" value="ECO:0007669"/>
    <property type="project" value="UniProtKB-KW"/>
</dbReference>
<comment type="caution">
    <text evidence="3">The sequence shown here is derived from an EMBL/GenBank/DDBJ whole genome shotgun (WGS) entry which is preliminary data.</text>
</comment>
<dbReference type="InterPro" id="IPR002641">
    <property type="entry name" value="PNPLA_dom"/>
</dbReference>
<evidence type="ECO:0000313" key="4">
    <source>
        <dbReference type="Proteomes" id="UP000176377"/>
    </source>
</evidence>
<evidence type="ECO:0000259" key="2">
    <source>
        <dbReference type="Pfam" id="PF01734"/>
    </source>
</evidence>
<accession>A0A1F6D8B2</accession>
<proteinExistence type="predicted"/>
<dbReference type="Proteomes" id="UP000176377">
    <property type="component" value="Unassembled WGS sequence"/>
</dbReference>
<name>A0A1F6D8B2_9BACT</name>
<evidence type="ECO:0000313" key="3">
    <source>
        <dbReference type="EMBL" id="OGG57693.1"/>
    </source>
</evidence>
<reference evidence="3 4" key="1">
    <citation type="journal article" date="2016" name="Nat. Commun.">
        <title>Thousands of microbial genomes shed light on interconnected biogeochemical processes in an aquifer system.</title>
        <authorList>
            <person name="Anantharaman K."/>
            <person name="Brown C.T."/>
            <person name="Hug L.A."/>
            <person name="Sharon I."/>
            <person name="Castelle C.J."/>
            <person name="Probst A.J."/>
            <person name="Thomas B.C."/>
            <person name="Singh A."/>
            <person name="Wilkins M.J."/>
            <person name="Karaoz U."/>
            <person name="Brodie E.L."/>
            <person name="Williams K.H."/>
            <person name="Hubbard S.S."/>
            <person name="Banfield J.F."/>
        </authorList>
    </citation>
    <scope>NUCLEOTIDE SEQUENCE [LARGE SCALE GENOMIC DNA]</scope>
</reference>
<organism evidence="3 4">
    <name type="scientific">Candidatus Kaiserbacteria bacterium RIFCSPHIGHO2_01_FULL_56_24</name>
    <dbReference type="NCBI Taxonomy" id="1798487"/>
    <lineage>
        <taxon>Bacteria</taxon>
        <taxon>Candidatus Kaiseribacteriota</taxon>
    </lineage>
</organism>
<dbReference type="Pfam" id="PF01734">
    <property type="entry name" value="Patatin"/>
    <property type="match status" value="1"/>
</dbReference>